<keyword evidence="4" id="KW-1185">Reference proteome</keyword>
<dbReference type="EC" id="2.1.1.-" evidence="3"/>
<gene>
    <name evidence="3" type="ORF">RHODO2019_14925</name>
</gene>
<dbReference type="Proteomes" id="UP001164965">
    <property type="component" value="Chromosome"/>
</dbReference>
<dbReference type="GO" id="GO:0008168">
    <property type="term" value="F:methyltransferase activity"/>
    <property type="evidence" value="ECO:0007669"/>
    <property type="project" value="UniProtKB-KW"/>
</dbReference>
<name>A0ABY6NYF8_9NOCA</name>
<dbReference type="SUPFAM" id="SSF53335">
    <property type="entry name" value="S-adenosyl-L-methionine-dependent methyltransferases"/>
    <property type="match status" value="1"/>
</dbReference>
<dbReference type="InterPro" id="IPR038375">
    <property type="entry name" value="NDUFAF7_sf"/>
</dbReference>
<accession>A0ABY6NYF8</accession>
<dbReference type="InterPro" id="IPR029063">
    <property type="entry name" value="SAM-dependent_MTases_sf"/>
</dbReference>
<organism evidence="3 4">
    <name type="scientific">Rhodococcus antarcticus</name>
    <dbReference type="NCBI Taxonomy" id="2987751"/>
    <lineage>
        <taxon>Bacteria</taxon>
        <taxon>Bacillati</taxon>
        <taxon>Actinomycetota</taxon>
        <taxon>Actinomycetes</taxon>
        <taxon>Mycobacteriales</taxon>
        <taxon>Nocardiaceae</taxon>
        <taxon>Rhodococcus</taxon>
    </lineage>
</organism>
<sequence length="330" mass="34494">MRAVGEADVIPVMGAESTPVWRDWEQAWEQALYGPGGFVRSGQPPAAHFRTSVHVGGLLAEAVVELLGRVDTALGHPATVDLVDLGAGGGELLAGVVERLPTGLRSRVQPLAVDLRSAPDGWSLPWATAMPDRLHGLVVAHEWLDALACPVVVEVDGVLRRVQVATGGPERDGSERAGPAADGAARAWWRRWGGGSRGEVGLPRDTAWSAVLSHVVAGAAVAVDYGVVRPADTLAAYRHGRQAPPVPDGSCDLTAHVHWPSVAARGGRLVTQAEALTRLGVSAGVPDPDGWGWLLHAERSGQLAELSDPSGLGGFGWLLAERGGARRLLG</sequence>
<evidence type="ECO:0000313" key="3">
    <source>
        <dbReference type="EMBL" id="UZJ24420.1"/>
    </source>
</evidence>
<dbReference type="GO" id="GO:0032259">
    <property type="term" value="P:methylation"/>
    <property type="evidence" value="ECO:0007669"/>
    <property type="project" value="UniProtKB-KW"/>
</dbReference>
<keyword evidence="1 3" id="KW-0489">Methyltransferase</keyword>
<proteinExistence type="predicted"/>
<dbReference type="EMBL" id="CP110615">
    <property type="protein sequence ID" value="UZJ24420.1"/>
    <property type="molecule type" value="Genomic_DNA"/>
</dbReference>
<dbReference type="InterPro" id="IPR003788">
    <property type="entry name" value="NDUFAF7"/>
</dbReference>
<dbReference type="Pfam" id="PF02636">
    <property type="entry name" value="Methyltransf_28"/>
    <property type="match status" value="1"/>
</dbReference>
<keyword evidence="2 3" id="KW-0808">Transferase</keyword>
<evidence type="ECO:0000256" key="1">
    <source>
        <dbReference type="ARBA" id="ARBA00022603"/>
    </source>
</evidence>
<protein>
    <submittedName>
        <fullName evidence="3">SAM-dependent methyltransferase</fullName>
        <ecNumber evidence="3">2.1.1.-</ecNumber>
    </submittedName>
</protein>
<evidence type="ECO:0000256" key="2">
    <source>
        <dbReference type="ARBA" id="ARBA00022679"/>
    </source>
</evidence>
<reference evidence="3" key="1">
    <citation type="submission" date="2022-10" db="EMBL/GenBank/DDBJ databases">
        <title>Rhodococcus sp.75.</title>
        <authorList>
            <person name="Sun M."/>
        </authorList>
    </citation>
    <scope>NUCLEOTIDE SEQUENCE</scope>
    <source>
        <strain evidence="3">75</strain>
    </source>
</reference>
<dbReference type="Gene3D" id="3.40.50.12710">
    <property type="match status" value="1"/>
</dbReference>
<dbReference type="RefSeq" id="WP_265382527.1">
    <property type="nucleotide sequence ID" value="NZ_CP110615.1"/>
</dbReference>
<evidence type="ECO:0000313" key="4">
    <source>
        <dbReference type="Proteomes" id="UP001164965"/>
    </source>
</evidence>